<dbReference type="Gene3D" id="3.30.160.60">
    <property type="entry name" value="Classic Zinc Finger"/>
    <property type="match status" value="7"/>
</dbReference>
<feature type="domain" description="C2H2-type" evidence="13">
    <location>
        <begin position="469"/>
        <end position="496"/>
    </location>
</feature>
<evidence type="ECO:0000256" key="4">
    <source>
        <dbReference type="ARBA" id="ARBA00013638"/>
    </source>
</evidence>
<comment type="caution">
    <text evidence="14">The sequence shown here is derived from an EMBL/GenBank/DDBJ whole genome shotgun (WGS) entry which is preliminary data.</text>
</comment>
<comment type="similarity">
    <text evidence="3">Belongs to the hunchback C2H2-type zinc-finger protein family.</text>
</comment>
<dbReference type="InterPro" id="IPR013087">
    <property type="entry name" value="Znf_C2H2_type"/>
</dbReference>
<organism evidence="14 15">
    <name type="scientific">Pyrocoelia pectoralis</name>
    <dbReference type="NCBI Taxonomy" id="417401"/>
    <lineage>
        <taxon>Eukaryota</taxon>
        <taxon>Metazoa</taxon>
        <taxon>Ecdysozoa</taxon>
        <taxon>Arthropoda</taxon>
        <taxon>Hexapoda</taxon>
        <taxon>Insecta</taxon>
        <taxon>Pterygota</taxon>
        <taxon>Neoptera</taxon>
        <taxon>Endopterygota</taxon>
        <taxon>Coleoptera</taxon>
        <taxon>Polyphaga</taxon>
        <taxon>Elateriformia</taxon>
        <taxon>Elateroidea</taxon>
        <taxon>Lampyridae</taxon>
        <taxon>Lampyrinae</taxon>
        <taxon>Pyrocoelia</taxon>
    </lineage>
</organism>
<dbReference type="EMBL" id="JAVRBK010000010">
    <property type="protein sequence ID" value="KAK5638263.1"/>
    <property type="molecule type" value="Genomic_DNA"/>
</dbReference>
<dbReference type="GO" id="GO:0003677">
    <property type="term" value="F:DNA binding"/>
    <property type="evidence" value="ECO:0007669"/>
    <property type="project" value="UniProtKB-KW"/>
</dbReference>
<dbReference type="PROSITE" id="PS50157">
    <property type="entry name" value="ZINC_FINGER_C2H2_2"/>
    <property type="match status" value="9"/>
</dbReference>
<sequence>MDTHDSFYDYDISTINCVNISQVKTDFRISDDEDDETLKEPKKFYTLTNFVESIDVKQEINGDNNDNSQPSTDIPIAIVETQPSKEYDDLNHEGEFININISKPANEKHYIIETYSNDIDLHDLEKRPTTPPPPEYANSEPLDVITVMEVDVEVPIKCKDCDFTTFNDDELKSHMKTHVPPSQFSCNVCGHFFKHSYSVKRHMRIHTRVAAYKCTECSFECQRSESLKAHKKIHADDKSVANSSAVTHKCNICSFTTANKSLLKGHLDSHNAKESLKSEESDVSATTQLLLGITTSDSDERASNNFNNVVNDTKLENLFKCSDCNYSTTKLVHLKMHMRKHSADVPFKCKLCDYTTAKKGNFVVHLRNHTGEKPYKCALCGFTCKQFIHLKRHIKNHVNEDELFGCSKCDYKTGEGRELEIHIKTHGGSSEFFLDELQFEDESSDAHSNSSDAYVGGENRKKATKTKMHKCPHCDYTTNQTGNLKRHQKTHFKETEKSTPCSISPIALDVVPKLTTNTPDNILECPECQYKATRKHQMDIHMRVHNGKQLHECNLCDYKSINKYNLSRHQKTHTFDDSNGCQTTKGQIINSEVLT</sequence>
<keyword evidence="10" id="KW-0238">DNA-binding</keyword>
<evidence type="ECO:0000256" key="1">
    <source>
        <dbReference type="ARBA" id="ARBA00003983"/>
    </source>
</evidence>
<dbReference type="PANTHER" id="PTHR24392:SF56">
    <property type="entry name" value="ZINC FINGER PROTEIN 510"/>
    <property type="match status" value="1"/>
</dbReference>
<dbReference type="InterPro" id="IPR036236">
    <property type="entry name" value="Znf_C2H2_sf"/>
</dbReference>
<dbReference type="PROSITE" id="PS00028">
    <property type="entry name" value="ZINC_FINGER_C2H2_1"/>
    <property type="match status" value="3"/>
</dbReference>
<feature type="domain" description="C2H2-type" evidence="13">
    <location>
        <begin position="523"/>
        <end position="550"/>
    </location>
</feature>
<comment type="function">
    <text evidence="1">Gap class segmentation protein that controls development of head structures.</text>
</comment>
<name>A0AAN7UZL3_9COLE</name>
<evidence type="ECO:0000259" key="13">
    <source>
        <dbReference type="PROSITE" id="PS50157"/>
    </source>
</evidence>
<feature type="domain" description="C2H2-type" evidence="13">
    <location>
        <begin position="375"/>
        <end position="402"/>
    </location>
</feature>
<reference evidence="14 15" key="1">
    <citation type="journal article" date="2024" name="Insects">
        <title>An Improved Chromosome-Level Genome Assembly of the Firefly Pyrocoelia pectoralis.</title>
        <authorList>
            <person name="Fu X."/>
            <person name="Meyer-Rochow V.B."/>
            <person name="Ballantyne L."/>
            <person name="Zhu X."/>
        </authorList>
    </citation>
    <scope>NUCLEOTIDE SEQUENCE [LARGE SCALE GENOMIC DNA]</scope>
    <source>
        <strain evidence="14">XCY_ONT2</strain>
    </source>
</reference>
<keyword evidence="9" id="KW-0862">Zinc</keyword>
<feature type="domain" description="C2H2-type" evidence="13">
    <location>
        <begin position="347"/>
        <end position="374"/>
    </location>
</feature>
<dbReference type="GO" id="GO:0035282">
    <property type="term" value="P:segmentation"/>
    <property type="evidence" value="ECO:0007669"/>
    <property type="project" value="UniProtKB-KW"/>
</dbReference>
<feature type="domain" description="C2H2-type" evidence="13">
    <location>
        <begin position="319"/>
        <end position="346"/>
    </location>
</feature>
<dbReference type="Pfam" id="PF00096">
    <property type="entry name" value="zf-C2H2"/>
    <property type="match status" value="4"/>
</dbReference>
<keyword evidence="15" id="KW-1185">Reference proteome</keyword>
<dbReference type="Proteomes" id="UP001329430">
    <property type="component" value="Chromosome 10"/>
</dbReference>
<keyword evidence="5" id="KW-0217">Developmental protein</keyword>
<dbReference type="SMART" id="SM00355">
    <property type="entry name" value="ZnF_C2H2"/>
    <property type="match status" value="11"/>
</dbReference>
<comment type="subcellular location">
    <subcellularLocation>
        <location evidence="2">Nucleus</location>
    </subcellularLocation>
</comment>
<dbReference type="GO" id="GO:0005634">
    <property type="term" value="C:nucleus"/>
    <property type="evidence" value="ECO:0007669"/>
    <property type="project" value="UniProtKB-SubCell"/>
</dbReference>
<evidence type="ECO:0000256" key="6">
    <source>
        <dbReference type="ARBA" id="ARBA00022723"/>
    </source>
</evidence>
<feature type="domain" description="C2H2-type" evidence="13">
    <location>
        <begin position="404"/>
        <end position="431"/>
    </location>
</feature>
<keyword evidence="5" id="KW-0302">Gap protein</keyword>
<evidence type="ECO:0000256" key="11">
    <source>
        <dbReference type="ARBA" id="ARBA00023242"/>
    </source>
</evidence>
<gene>
    <name evidence="14" type="ORF">RI129_012558</name>
</gene>
<evidence type="ECO:0000256" key="12">
    <source>
        <dbReference type="PROSITE-ProRule" id="PRU00042"/>
    </source>
</evidence>
<dbReference type="PANTHER" id="PTHR24392">
    <property type="entry name" value="ZINC FINGER PROTEIN"/>
    <property type="match status" value="1"/>
</dbReference>
<keyword evidence="7" id="KW-0677">Repeat</keyword>
<keyword evidence="6" id="KW-0479">Metal-binding</keyword>
<feature type="domain" description="C2H2-type" evidence="13">
    <location>
        <begin position="184"/>
        <end position="211"/>
    </location>
</feature>
<evidence type="ECO:0000256" key="9">
    <source>
        <dbReference type="ARBA" id="ARBA00022833"/>
    </source>
</evidence>
<evidence type="ECO:0000256" key="2">
    <source>
        <dbReference type="ARBA" id="ARBA00004123"/>
    </source>
</evidence>
<dbReference type="AlphaFoldDB" id="A0AAN7UZL3"/>
<accession>A0AAN7UZL3</accession>
<keyword evidence="8 12" id="KW-0863">Zinc-finger</keyword>
<dbReference type="SUPFAM" id="SSF57667">
    <property type="entry name" value="beta-beta-alpha zinc fingers"/>
    <property type="match status" value="6"/>
</dbReference>
<dbReference type="FunFam" id="3.30.160.60:FF:000446">
    <property type="entry name" value="Zinc finger protein"/>
    <property type="match status" value="3"/>
</dbReference>
<evidence type="ECO:0000256" key="7">
    <source>
        <dbReference type="ARBA" id="ARBA00022737"/>
    </source>
</evidence>
<evidence type="ECO:0000256" key="10">
    <source>
        <dbReference type="ARBA" id="ARBA00023125"/>
    </source>
</evidence>
<feature type="domain" description="C2H2-type" evidence="13">
    <location>
        <begin position="212"/>
        <end position="239"/>
    </location>
</feature>
<evidence type="ECO:0000256" key="5">
    <source>
        <dbReference type="ARBA" id="ARBA00022492"/>
    </source>
</evidence>
<feature type="domain" description="C2H2-type" evidence="13">
    <location>
        <begin position="551"/>
        <end position="578"/>
    </location>
</feature>
<evidence type="ECO:0000313" key="15">
    <source>
        <dbReference type="Proteomes" id="UP001329430"/>
    </source>
</evidence>
<evidence type="ECO:0000256" key="3">
    <source>
        <dbReference type="ARBA" id="ARBA00007746"/>
    </source>
</evidence>
<dbReference type="FunFam" id="3.30.160.60:FF:000123">
    <property type="entry name" value="transcriptional repressor CTCF isoform X1"/>
    <property type="match status" value="1"/>
</dbReference>
<evidence type="ECO:0000256" key="8">
    <source>
        <dbReference type="ARBA" id="ARBA00022771"/>
    </source>
</evidence>
<evidence type="ECO:0000313" key="14">
    <source>
        <dbReference type="EMBL" id="KAK5638263.1"/>
    </source>
</evidence>
<dbReference type="GO" id="GO:0008270">
    <property type="term" value="F:zinc ion binding"/>
    <property type="evidence" value="ECO:0007669"/>
    <property type="project" value="UniProtKB-KW"/>
</dbReference>
<keyword evidence="11" id="KW-0539">Nucleus</keyword>
<protein>
    <recommendedName>
        <fullName evidence="4">Protein hunchback</fullName>
    </recommendedName>
</protein>
<proteinExistence type="inferred from homology"/>